<keyword evidence="2" id="KW-0732">Signal</keyword>
<reference evidence="3" key="1">
    <citation type="submission" date="2019-12" db="EMBL/GenBank/DDBJ databases">
        <title>An insight into the sialome of adult female Ixodes ricinus ticks feeding for 6 days.</title>
        <authorList>
            <person name="Perner J."/>
            <person name="Ribeiro J.M.C."/>
        </authorList>
    </citation>
    <scope>NUCLEOTIDE SEQUENCE</scope>
    <source>
        <strain evidence="3">Semi-engorged</strain>
        <tissue evidence="3">Salivary glands</tissue>
    </source>
</reference>
<name>A0A6B0V3U6_IXORI</name>
<feature type="signal peptide" evidence="2">
    <location>
        <begin position="1"/>
        <end position="39"/>
    </location>
</feature>
<dbReference type="AlphaFoldDB" id="A0A6B0V3U6"/>
<evidence type="ECO:0000256" key="2">
    <source>
        <dbReference type="SAM" id="SignalP"/>
    </source>
</evidence>
<feature type="chain" id="PRO_5025375119" evidence="2">
    <location>
        <begin position="40"/>
        <end position="236"/>
    </location>
</feature>
<sequence length="236" mass="25218">METPVRRQGTLRPSRPRVGHLLVLRSLLTLLVPSGVGRAAHPLQRPTLSRRRFCPFRMFSRRQFSSPLVSFLRTLTLKNGTRHLRRCSATNGISVINGTSEISEICVICGNNVTSTTSGIVNSGTVNSEIVNSGTVNSETVNSGTVNSGTVNSEIVNSEIVNSEIVNSEIVNSGIVNSEIVNSEIVNSVTCCVTSQSLKRKGRTGTVAPVRSNGGSGRWFSRRNTRIPGGAAAAKA</sequence>
<proteinExistence type="predicted"/>
<evidence type="ECO:0000313" key="3">
    <source>
        <dbReference type="EMBL" id="MXU96940.1"/>
    </source>
</evidence>
<accession>A0A6B0V3U6</accession>
<feature type="region of interest" description="Disordered" evidence="1">
    <location>
        <begin position="205"/>
        <end position="236"/>
    </location>
</feature>
<protein>
    <submittedName>
        <fullName evidence="3">Putative secreted protein</fullName>
    </submittedName>
</protein>
<organism evidence="3">
    <name type="scientific">Ixodes ricinus</name>
    <name type="common">Common tick</name>
    <name type="synonym">Acarus ricinus</name>
    <dbReference type="NCBI Taxonomy" id="34613"/>
    <lineage>
        <taxon>Eukaryota</taxon>
        <taxon>Metazoa</taxon>
        <taxon>Ecdysozoa</taxon>
        <taxon>Arthropoda</taxon>
        <taxon>Chelicerata</taxon>
        <taxon>Arachnida</taxon>
        <taxon>Acari</taxon>
        <taxon>Parasitiformes</taxon>
        <taxon>Ixodida</taxon>
        <taxon>Ixodoidea</taxon>
        <taxon>Ixodidae</taxon>
        <taxon>Ixodinae</taxon>
        <taxon>Ixodes</taxon>
    </lineage>
</organism>
<evidence type="ECO:0000256" key="1">
    <source>
        <dbReference type="SAM" id="MobiDB-lite"/>
    </source>
</evidence>
<dbReference type="EMBL" id="GIFC01014857">
    <property type="protein sequence ID" value="MXU96940.1"/>
    <property type="molecule type" value="Transcribed_RNA"/>
</dbReference>